<dbReference type="EMBL" id="CATNWA010020809">
    <property type="protein sequence ID" value="CAI9619989.1"/>
    <property type="molecule type" value="Genomic_DNA"/>
</dbReference>
<keyword evidence="2" id="KW-1185">Reference proteome</keyword>
<proteinExistence type="predicted"/>
<sequence length="60" mass="6348">MGPCVQTKKALKKIPGAFMGPPTDPGPASFQMVPPLPMADHCTSLLPVSCDHCDLSQQII</sequence>
<name>A0ABN9HF11_9NEOB</name>
<comment type="caution">
    <text evidence="1">The sequence shown here is derived from an EMBL/GenBank/DDBJ whole genome shotgun (WGS) entry which is preliminary data.</text>
</comment>
<evidence type="ECO:0000313" key="2">
    <source>
        <dbReference type="Proteomes" id="UP001162483"/>
    </source>
</evidence>
<protein>
    <submittedName>
        <fullName evidence="1">Uncharacterized protein</fullName>
    </submittedName>
</protein>
<evidence type="ECO:0000313" key="1">
    <source>
        <dbReference type="EMBL" id="CAI9619989.1"/>
    </source>
</evidence>
<dbReference type="Proteomes" id="UP001162483">
    <property type="component" value="Unassembled WGS sequence"/>
</dbReference>
<reference evidence="1" key="1">
    <citation type="submission" date="2023-05" db="EMBL/GenBank/DDBJ databases">
        <authorList>
            <person name="Stuckert A."/>
        </authorList>
    </citation>
    <scope>NUCLEOTIDE SEQUENCE</scope>
</reference>
<accession>A0ABN9HF11</accession>
<organism evidence="1 2">
    <name type="scientific">Staurois parvus</name>
    <dbReference type="NCBI Taxonomy" id="386267"/>
    <lineage>
        <taxon>Eukaryota</taxon>
        <taxon>Metazoa</taxon>
        <taxon>Chordata</taxon>
        <taxon>Craniata</taxon>
        <taxon>Vertebrata</taxon>
        <taxon>Euteleostomi</taxon>
        <taxon>Amphibia</taxon>
        <taxon>Batrachia</taxon>
        <taxon>Anura</taxon>
        <taxon>Neobatrachia</taxon>
        <taxon>Ranoidea</taxon>
        <taxon>Ranidae</taxon>
        <taxon>Staurois</taxon>
    </lineage>
</organism>
<gene>
    <name evidence="1" type="ORF">SPARVUS_LOCUS15921298</name>
</gene>